<evidence type="ECO:0000256" key="1">
    <source>
        <dbReference type="ARBA" id="ARBA00022676"/>
    </source>
</evidence>
<gene>
    <name evidence="5" type="ORF">QRO08_20120</name>
</gene>
<evidence type="ECO:0000313" key="5">
    <source>
        <dbReference type="EMBL" id="WIY48104.1"/>
    </source>
</evidence>
<feature type="domain" description="Glycosyl transferase family 1" evidence="3">
    <location>
        <begin position="213"/>
        <end position="379"/>
    </location>
</feature>
<keyword evidence="6" id="KW-1185">Reference proteome</keyword>
<dbReference type="InterPro" id="IPR028098">
    <property type="entry name" value="Glyco_trans_4-like_N"/>
</dbReference>
<dbReference type="EC" id="2.4.-.-" evidence="5"/>
<evidence type="ECO:0000259" key="4">
    <source>
        <dbReference type="Pfam" id="PF13439"/>
    </source>
</evidence>
<dbReference type="RefSeq" id="WP_011794114.1">
    <property type="nucleotide sequence ID" value="NZ_CP023687.1"/>
</dbReference>
<keyword evidence="1 5" id="KW-0328">Glycosyltransferase</keyword>
<accession>A0ABY9AMQ8</accession>
<dbReference type="PANTHER" id="PTHR12526:SF629">
    <property type="entry name" value="TEICHURONIC ACID BIOSYNTHESIS GLYCOSYLTRANSFERASE TUAH-RELATED"/>
    <property type="match status" value="1"/>
</dbReference>
<evidence type="ECO:0000259" key="3">
    <source>
        <dbReference type="Pfam" id="PF00534"/>
    </source>
</evidence>
<dbReference type="GO" id="GO:0016757">
    <property type="term" value="F:glycosyltransferase activity"/>
    <property type="evidence" value="ECO:0007669"/>
    <property type="project" value="UniProtKB-KW"/>
</dbReference>
<dbReference type="Pfam" id="PF00534">
    <property type="entry name" value="Glycos_transf_1"/>
    <property type="match status" value="1"/>
</dbReference>
<evidence type="ECO:0000313" key="6">
    <source>
        <dbReference type="Proteomes" id="UP001242732"/>
    </source>
</evidence>
<feature type="domain" description="Glycosyltransferase subfamily 4-like N-terminal" evidence="4">
    <location>
        <begin position="15"/>
        <end position="192"/>
    </location>
</feature>
<dbReference type="EMBL" id="CP127363">
    <property type="protein sequence ID" value="WIY48104.1"/>
    <property type="molecule type" value="Genomic_DNA"/>
</dbReference>
<dbReference type="InterPro" id="IPR001296">
    <property type="entry name" value="Glyco_trans_1"/>
</dbReference>
<evidence type="ECO:0000256" key="2">
    <source>
        <dbReference type="ARBA" id="ARBA00022679"/>
    </source>
</evidence>
<dbReference type="PANTHER" id="PTHR12526">
    <property type="entry name" value="GLYCOSYLTRANSFERASE"/>
    <property type="match status" value="1"/>
</dbReference>
<keyword evidence="2 5" id="KW-0808">Transferase</keyword>
<organism evidence="5 6">
    <name type="scientific">Paracidovorax citrulli</name>
    <name type="common">Acidovorax citrulli</name>
    <dbReference type="NCBI Taxonomy" id="80869"/>
    <lineage>
        <taxon>Bacteria</taxon>
        <taxon>Pseudomonadati</taxon>
        <taxon>Pseudomonadota</taxon>
        <taxon>Betaproteobacteria</taxon>
        <taxon>Burkholderiales</taxon>
        <taxon>Comamonadaceae</taxon>
        <taxon>Paracidovorax</taxon>
    </lineage>
</organism>
<dbReference type="Pfam" id="PF13439">
    <property type="entry name" value="Glyco_transf_4"/>
    <property type="match status" value="1"/>
</dbReference>
<reference evidence="5 6" key="1">
    <citation type="submission" date="2023-06" db="EMBL/GenBank/DDBJ databases">
        <authorList>
            <person name="Ham H."/>
            <person name="Park D.S."/>
        </authorList>
    </citation>
    <scope>NUCLEOTIDE SEQUENCE [LARGE SCALE GENOMIC DNA]</scope>
    <source>
        <strain evidence="5 6">KACC 17005</strain>
    </source>
</reference>
<proteinExistence type="predicted"/>
<dbReference type="Gene3D" id="3.40.50.2000">
    <property type="entry name" value="Glycogen Phosphorylase B"/>
    <property type="match status" value="2"/>
</dbReference>
<name>A0ABY9AMQ8_PARCI</name>
<dbReference type="Proteomes" id="UP001242732">
    <property type="component" value="Chromosome"/>
</dbReference>
<protein>
    <submittedName>
        <fullName evidence="5">Glycosyltransferase</fullName>
        <ecNumber evidence="5">2.4.-.-</ecNumber>
    </submittedName>
</protein>
<dbReference type="SUPFAM" id="SSF53756">
    <property type="entry name" value="UDP-Glycosyltransferase/glycogen phosphorylase"/>
    <property type="match status" value="1"/>
</dbReference>
<sequence>MNILMTTADHLMIDRRIIQEARTLIAHGHHVTLLAGFECPKRESYILEGIRVERFVYDWSDSRFVRIARKLKLRAGSLLHKAAWRVFRIWSYRISSLNSFDQYIFDRMSEYQVDIVHVHDYPMLAAGVALAKMRGVKIIYDAHELYYAQTQLPVSIQEKYKQNESRLMRHVDAAITVNPYIADIIAKRYSVKTPWVIMNAAPPRAVSHGDLLRARFNLPSSTRIVVYQGWISDNRGIDCAVEAAKYLAENIALVVIGYGDYEATLRKMVEDHDLSSRVFFYGGVPSDELHALTCGADLGIIPYHGVDENNFFCSPNKLFEFAVANIPFVCNDLPFLRDIVEKFGNGVISDLRSPQAAAQSINQVFADPEKFSRMKEGAELAGRELNWDVEGRKLMDIYASL</sequence>